<evidence type="ECO:0000256" key="4">
    <source>
        <dbReference type="ARBA" id="ARBA00022989"/>
    </source>
</evidence>
<accession>A0A913ZS43</accession>
<feature type="transmembrane region" description="Helical" evidence="10">
    <location>
        <begin position="346"/>
        <end position="372"/>
    </location>
</feature>
<evidence type="ECO:0000259" key="11">
    <source>
        <dbReference type="PROSITE" id="PS50262"/>
    </source>
</evidence>
<dbReference type="Pfam" id="PF00001">
    <property type="entry name" value="7tm_1"/>
    <property type="match status" value="1"/>
</dbReference>
<name>A0A913ZS43_PATMI</name>
<keyword evidence="6 10" id="KW-0472">Membrane</keyword>
<reference evidence="12" key="1">
    <citation type="submission" date="2022-11" db="UniProtKB">
        <authorList>
            <consortium name="EnsemblMetazoa"/>
        </authorList>
    </citation>
    <scope>IDENTIFICATION</scope>
</reference>
<dbReference type="Gene3D" id="1.20.1070.10">
    <property type="entry name" value="Rhodopsin 7-helix transmembrane proteins"/>
    <property type="match status" value="1"/>
</dbReference>
<keyword evidence="3 10" id="KW-0812">Transmembrane</keyword>
<keyword evidence="4 10" id="KW-1133">Transmembrane helix</keyword>
<feature type="transmembrane region" description="Helical" evidence="10">
    <location>
        <begin position="144"/>
        <end position="163"/>
    </location>
</feature>
<dbReference type="CDD" id="cd00637">
    <property type="entry name" value="7tm_classA_rhodopsin-like"/>
    <property type="match status" value="1"/>
</dbReference>
<evidence type="ECO:0000256" key="1">
    <source>
        <dbReference type="ARBA" id="ARBA00004651"/>
    </source>
</evidence>
<feature type="transmembrane region" description="Helical" evidence="10">
    <location>
        <begin position="62"/>
        <end position="81"/>
    </location>
</feature>
<evidence type="ECO:0000313" key="12">
    <source>
        <dbReference type="EnsemblMetazoa" id="XP_038053906.1"/>
    </source>
</evidence>
<evidence type="ECO:0000256" key="5">
    <source>
        <dbReference type="ARBA" id="ARBA00023040"/>
    </source>
</evidence>
<sequence length="419" mass="46673">MENFSVQNSTSIFEDAESDSGLSDTVGNIFQLIVQSVIFLFGVPGNCLILRVYWTKTLKTSTHVLIMALAWADLAVCVLAVHRIYEKVASMADFEVPEFTFIIWALETTAIATSVMMTAVIAADRYDCVCRPHRRFFTHKRGKIAAWAAFVFSLIINIPAFIPRTPGSSDQSLRLLRYAFRVICFVVALVMIGLCYGKVYMTIKKHTKVGVKGTTRDRGVSRLADEWSTRLHDSVITNVGPNISTVASGSTFISKPCSSAVADASRMAQSTGAQSHKIDESNLEESGERWANHPQATLTKHVVVSRDTENSVENGNAHSRQHQGNAGRAPPKADAAVLQRKTTRMLFITSVVFLLTWLPYWILLAASLASYYDPVFRMIIWQLSVTLYVNNAVNPLIYGLANRRFRKDCKTILSKIKFC</sequence>
<protein>
    <recommendedName>
        <fullName evidence="11">G-protein coupled receptors family 1 profile domain-containing protein</fullName>
    </recommendedName>
</protein>
<dbReference type="SMART" id="SM01381">
    <property type="entry name" value="7TM_GPCR_Srsx"/>
    <property type="match status" value="1"/>
</dbReference>
<evidence type="ECO:0000313" key="13">
    <source>
        <dbReference type="Proteomes" id="UP000887568"/>
    </source>
</evidence>
<evidence type="ECO:0000256" key="7">
    <source>
        <dbReference type="ARBA" id="ARBA00023170"/>
    </source>
</evidence>
<evidence type="ECO:0000256" key="9">
    <source>
        <dbReference type="SAM" id="MobiDB-lite"/>
    </source>
</evidence>
<keyword evidence="7" id="KW-0675">Receptor</keyword>
<dbReference type="PRINTS" id="PR00237">
    <property type="entry name" value="GPCRRHODOPSN"/>
</dbReference>
<comment type="subcellular location">
    <subcellularLocation>
        <location evidence="1">Cell membrane</location>
        <topology evidence="1">Multi-pass membrane protein</topology>
    </subcellularLocation>
</comment>
<dbReference type="PANTHER" id="PTHR24230:SF0">
    <property type="entry name" value="G-PROTEIN COUPLED RECEPTORS FAMILY 1 PROFILE DOMAIN-CONTAINING PROTEIN"/>
    <property type="match status" value="1"/>
</dbReference>
<dbReference type="GO" id="GO:0007218">
    <property type="term" value="P:neuropeptide signaling pathway"/>
    <property type="evidence" value="ECO:0007669"/>
    <property type="project" value="TreeGrafter"/>
</dbReference>
<dbReference type="GO" id="GO:0005886">
    <property type="term" value="C:plasma membrane"/>
    <property type="evidence" value="ECO:0007669"/>
    <property type="project" value="UniProtKB-SubCell"/>
</dbReference>
<dbReference type="OrthoDB" id="6076970at2759"/>
<feature type="transmembrane region" description="Helical" evidence="10">
    <location>
        <begin position="175"/>
        <end position="196"/>
    </location>
</feature>
<evidence type="ECO:0000256" key="10">
    <source>
        <dbReference type="SAM" id="Phobius"/>
    </source>
</evidence>
<feature type="region of interest" description="Disordered" evidence="9">
    <location>
        <begin position="306"/>
        <end position="333"/>
    </location>
</feature>
<evidence type="ECO:0000256" key="3">
    <source>
        <dbReference type="ARBA" id="ARBA00022692"/>
    </source>
</evidence>
<keyword evidence="5" id="KW-0297">G-protein coupled receptor</keyword>
<feature type="compositionally biased region" description="Polar residues" evidence="9">
    <location>
        <begin position="311"/>
        <end position="324"/>
    </location>
</feature>
<feature type="transmembrane region" description="Helical" evidence="10">
    <location>
        <begin position="29"/>
        <end position="50"/>
    </location>
</feature>
<dbReference type="GeneID" id="119726322"/>
<dbReference type="EnsemblMetazoa" id="XM_038197978.1">
    <property type="protein sequence ID" value="XP_038053906.1"/>
    <property type="gene ID" value="LOC119726322"/>
</dbReference>
<keyword evidence="8" id="KW-0807">Transducer</keyword>
<feature type="domain" description="G-protein coupled receptors family 1 profile" evidence="11">
    <location>
        <begin position="45"/>
        <end position="398"/>
    </location>
</feature>
<dbReference type="GO" id="GO:0008528">
    <property type="term" value="F:G protein-coupled peptide receptor activity"/>
    <property type="evidence" value="ECO:0007669"/>
    <property type="project" value="TreeGrafter"/>
</dbReference>
<dbReference type="SUPFAM" id="SSF81321">
    <property type="entry name" value="Family A G protein-coupled receptor-like"/>
    <property type="match status" value="1"/>
</dbReference>
<feature type="transmembrane region" description="Helical" evidence="10">
    <location>
        <begin position="378"/>
        <end position="401"/>
    </location>
</feature>
<dbReference type="PROSITE" id="PS50262">
    <property type="entry name" value="G_PROTEIN_RECEP_F1_2"/>
    <property type="match status" value="1"/>
</dbReference>
<organism evidence="12 13">
    <name type="scientific">Patiria miniata</name>
    <name type="common">Bat star</name>
    <name type="synonym">Asterina miniata</name>
    <dbReference type="NCBI Taxonomy" id="46514"/>
    <lineage>
        <taxon>Eukaryota</taxon>
        <taxon>Metazoa</taxon>
        <taxon>Echinodermata</taxon>
        <taxon>Eleutherozoa</taxon>
        <taxon>Asterozoa</taxon>
        <taxon>Asteroidea</taxon>
        <taxon>Valvatacea</taxon>
        <taxon>Valvatida</taxon>
        <taxon>Asterinidae</taxon>
        <taxon>Patiria</taxon>
    </lineage>
</organism>
<dbReference type="AlphaFoldDB" id="A0A913ZS43"/>
<feature type="transmembrane region" description="Helical" evidence="10">
    <location>
        <begin position="101"/>
        <end position="123"/>
    </location>
</feature>
<keyword evidence="2" id="KW-1003">Cell membrane</keyword>
<evidence type="ECO:0000256" key="2">
    <source>
        <dbReference type="ARBA" id="ARBA00022475"/>
    </source>
</evidence>
<dbReference type="InterPro" id="IPR000276">
    <property type="entry name" value="GPCR_Rhodpsn"/>
</dbReference>
<dbReference type="Proteomes" id="UP000887568">
    <property type="component" value="Unplaced"/>
</dbReference>
<dbReference type="InterPro" id="IPR017452">
    <property type="entry name" value="GPCR_Rhodpsn_7TM"/>
</dbReference>
<dbReference type="RefSeq" id="XP_038053906.1">
    <property type="nucleotide sequence ID" value="XM_038197978.1"/>
</dbReference>
<evidence type="ECO:0000256" key="8">
    <source>
        <dbReference type="ARBA" id="ARBA00023224"/>
    </source>
</evidence>
<dbReference type="OMA" id="LAIHITI"/>
<evidence type="ECO:0000256" key="6">
    <source>
        <dbReference type="ARBA" id="ARBA00023136"/>
    </source>
</evidence>
<keyword evidence="13" id="KW-1185">Reference proteome</keyword>
<proteinExistence type="predicted"/>
<dbReference type="PANTHER" id="PTHR24230">
    <property type="entry name" value="G-PROTEIN COUPLED RECEPTOR"/>
    <property type="match status" value="1"/>
</dbReference>